<feature type="transmembrane region" description="Helical" evidence="8">
    <location>
        <begin position="14"/>
        <end position="34"/>
    </location>
</feature>
<feature type="domain" description="ABC transporter" evidence="9">
    <location>
        <begin position="320"/>
        <end position="523"/>
    </location>
</feature>
<dbReference type="GO" id="GO:0005886">
    <property type="term" value="C:plasma membrane"/>
    <property type="evidence" value="ECO:0007669"/>
    <property type="project" value="UniProtKB-SubCell"/>
</dbReference>
<evidence type="ECO:0000256" key="4">
    <source>
        <dbReference type="ARBA" id="ARBA00022840"/>
    </source>
</evidence>
<evidence type="ECO:0000256" key="6">
    <source>
        <dbReference type="ARBA" id="ARBA00023136"/>
    </source>
</evidence>
<keyword evidence="5 8" id="KW-1133">Transmembrane helix</keyword>
<reference evidence="11 12" key="1">
    <citation type="journal article" date="2016" name="Microbiology (Mosc.)">
        <title>Comparison of Lactobacillus crispatus isolates from Lactobacillus-dominated vaginal microbiomes with isolates from microbiomes containing bacterial vaginosis-associated bacteria.</title>
        <authorList>
            <person name="Abdelmaksoud A.A."/>
            <person name="Koparde V.N."/>
            <person name="Sheth N.U."/>
            <person name="Serrano M.G."/>
            <person name="Glascock A.L."/>
            <person name="Fettweis J.M."/>
            <person name="Strauss Iii J.F."/>
            <person name="Buck G.A."/>
            <person name="Jefferson K.K."/>
        </authorList>
    </citation>
    <scope>NUCLEOTIDE SEQUENCE [LARGE SCALE GENOMIC DNA]</scope>
    <source>
        <strain evidence="11 12">VMC3</strain>
    </source>
</reference>
<feature type="domain" description="ABC transmembrane type-1" evidence="10">
    <location>
        <begin position="16"/>
        <end position="291"/>
    </location>
</feature>
<dbReference type="InterPro" id="IPR039421">
    <property type="entry name" value="Type_1_exporter"/>
</dbReference>
<dbReference type="Pfam" id="PF00005">
    <property type="entry name" value="ABC_tran"/>
    <property type="match status" value="1"/>
</dbReference>
<dbReference type="GO" id="GO:0003723">
    <property type="term" value="F:RNA binding"/>
    <property type="evidence" value="ECO:0007669"/>
    <property type="project" value="UniProtKB-KW"/>
</dbReference>
<dbReference type="InterPro" id="IPR003439">
    <property type="entry name" value="ABC_transporter-like_ATP-bd"/>
</dbReference>
<dbReference type="GO" id="GO:0015421">
    <property type="term" value="F:ABC-type oligopeptide transporter activity"/>
    <property type="evidence" value="ECO:0007669"/>
    <property type="project" value="TreeGrafter"/>
</dbReference>
<evidence type="ECO:0000256" key="7">
    <source>
        <dbReference type="PROSITE-ProRule" id="PRU00182"/>
    </source>
</evidence>
<dbReference type="PROSITE" id="PS50889">
    <property type="entry name" value="S4"/>
    <property type="match status" value="1"/>
</dbReference>
<dbReference type="PANTHER" id="PTHR43394:SF1">
    <property type="entry name" value="ATP-BINDING CASSETTE SUB-FAMILY B MEMBER 10, MITOCHONDRIAL"/>
    <property type="match status" value="1"/>
</dbReference>
<dbReference type="EMBL" id="LJGP01000016">
    <property type="protein sequence ID" value="KWU03976.1"/>
    <property type="molecule type" value="Genomic_DNA"/>
</dbReference>
<dbReference type="InterPro" id="IPR011527">
    <property type="entry name" value="ABC1_TM_dom"/>
</dbReference>
<organism evidence="11 12">
    <name type="scientific">Lactobacillus crispatus</name>
    <dbReference type="NCBI Taxonomy" id="47770"/>
    <lineage>
        <taxon>Bacteria</taxon>
        <taxon>Bacillati</taxon>
        <taxon>Bacillota</taxon>
        <taxon>Bacilli</taxon>
        <taxon>Lactobacillales</taxon>
        <taxon>Lactobacillaceae</taxon>
        <taxon>Lactobacillus</taxon>
    </lineage>
</organism>
<dbReference type="Gene3D" id="1.20.1560.10">
    <property type="entry name" value="ABC transporter type 1, transmembrane domain"/>
    <property type="match status" value="1"/>
</dbReference>
<dbReference type="InterPro" id="IPR025662">
    <property type="entry name" value="Sigma_54_int_dom_ATP-bd_1"/>
</dbReference>
<keyword evidence="3" id="KW-0547">Nucleotide-binding</keyword>
<accession>A0A120DIG3</accession>
<evidence type="ECO:0000256" key="5">
    <source>
        <dbReference type="ARBA" id="ARBA00022989"/>
    </source>
</evidence>
<evidence type="ECO:0000259" key="10">
    <source>
        <dbReference type="PROSITE" id="PS50929"/>
    </source>
</evidence>
<evidence type="ECO:0000256" key="1">
    <source>
        <dbReference type="ARBA" id="ARBA00004651"/>
    </source>
</evidence>
<dbReference type="SUPFAM" id="SSF52540">
    <property type="entry name" value="P-loop containing nucleoside triphosphate hydrolases"/>
    <property type="match status" value="1"/>
</dbReference>
<evidence type="ECO:0000256" key="8">
    <source>
        <dbReference type="SAM" id="Phobius"/>
    </source>
</evidence>
<dbReference type="PANTHER" id="PTHR43394">
    <property type="entry name" value="ATP-DEPENDENT PERMEASE MDL1, MITOCHONDRIAL"/>
    <property type="match status" value="1"/>
</dbReference>
<evidence type="ECO:0000256" key="2">
    <source>
        <dbReference type="ARBA" id="ARBA00022692"/>
    </source>
</evidence>
<dbReference type="InterPro" id="IPR036640">
    <property type="entry name" value="ABC1_TM_sf"/>
</dbReference>
<keyword evidence="6 8" id="KW-0472">Membrane</keyword>
<evidence type="ECO:0000256" key="3">
    <source>
        <dbReference type="ARBA" id="ARBA00022741"/>
    </source>
</evidence>
<name>A0A120DIG3_9LACO</name>
<comment type="caution">
    <text evidence="11">The sequence shown here is derived from an EMBL/GenBank/DDBJ whole genome shotgun (WGS) entry which is preliminary data.</text>
</comment>
<dbReference type="PROSITE" id="PS00675">
    <property type="entry name" value="SIGMA54_INTERACT_1"/>
    <property type="match status" value="1"/>
</dbReference>
<dbReference type="PROSITE" id="PS50929">
    <property type="entry name" value="ABC_TM1F"/>
    <property type="match status" value="1"/>
</dbReference>
<keyword evidence="2 8" id="KW-0812">Transmembrane</keyword>
<dbReference type="CDD" id="cd03228">
    <property type="entry name" value="ABCC_MRP_Like"/>
    <property type="match status" value="1"/>
</dbReference>
<dbReference type="SMART" id="SM00382">
    <property type="entry name" value="AAA"/>
    <property type="match status" value="1"/>
</dbReference>
<dbReference type="GO" id="GO:0005524">
    <property type="term" value="F:ATP binding"/>
    <property type="evidence" value="ECO:0007669"/>
    <property type="project" value="UniProtKB-KW"/>
</dbReference>
<feature type="transmembrane region" description="Helical" evidence="8">
    <location>
        <begin position="49"/>
        <end position="68"/>
    </location>
</feature>
<protein>
    <submittedName>
        <fullName evidence="11">ABC transporter ATP-binding protein</fullName>
    </submittedName>
</protein>
<dbReference type="Pfam" id="PF00664">
    <property type="entry name" value="ABC_membrane"/>
    <property type="match status" value="1"/>
</dbReference>
<dbReference type="PATRIC" id="fig|47770.28.peg.319"/>
<keyword evidence="4 11" id="KW-0067">ATP-binding</keyword>
<comment type="subcellular location">
    <subcellularLocation>
        <location evidence="1">Cell membrane</location>
        <topology evidence="1">Multi-pass membrane protein</topology>
    </subcellularLocation>
</comment>
<gene>
    <name evidence="11" type="ORF">AEL95_04675</name>
</gene>
<dbReference type="SUPFAM" id="SSF90123">
    <property type="entry name" value="ABC transporter transmembrane region"/>
    <property type="match status" value="1"/>
</dbReference>
<dbReference type="Proteomes" id="UP000067598">
    <property type="component" value="Unassembled WGS sequence"/>
</dbReference>
<dbReference type="RefSeq" id="WP_060461974.1">
    <property type="nucleotide sequence ID" value="NZ_LJGP01000016.1"/>
</dbReference>
<dbReference type="AlphaFoldDB" id="A0A120DIG3"/>
<dbReference type="GO" id="GO:0016887">
    <property type="term" value="F:ATP hydrolysis activity"/>
    <property type="evidence" value="ECO:0007669"/>
    <property type="project" value="InterPro"/>
</dbReference>
<dbReference type="InterPro" id="IPR003593">
    <property type="entry name" value="AAA+_ATPase"/>
</dbReference>
<proteinExistence type="predicted"/>
<evidence type="ECO:0000313" key="12">
    <source>
        <dbReference type="Proteomes" id="UP000067598"/>
    </source>
</evidence>
<feature type="transmembrane region" description="Helical" evidence="8">
    <location>
        <begin position="262"/>
        <end position="283"/>
    </location>
</feature>
<feature type="transmembrane region" description="Helical" evidence="8">
    <location>
        <begin position="123"/>
        <end position="142"/>
    </location>
</feature>
<evidence type="ECO:0000259" key="9">
    <source>
        <dbReference type="PROSITE" id="PS50893"/>
    </source>
</evidence>
<evidence type="ECO:0000313" key="11">
    <source>
        <dbReference type="EMBL" id="KWU03976.1"/>
    </source>
</evidence>
<dbReference type="PROSITE" id="PS50893">
    <property type="entry name" value="ABC_TRANSPORTER_2"/>
    <property type="match status" value="1"/>
</dbReference>
<feature type="transmembrane region" description="Helical" evidence="8">
    <location>
        <begin position="148"/>
        <end position="166"/>
    </location>
</feature>
<keyword evidence="7" id="KW-0694">RNA-binding</keyword>
<dbReference type="InterPro" id="IPR027417">
    <property type="entry name" value="P-loop_NTPase"/>
</dbReference>
<sequence length="526" mass="60156">MGLRDYIKANRQRAMLVLFLITLTQLTTTMYTYLTSPQLNAIASGKFELFLELIFVQFLIGQVCNVSFNWGSLQNTKQTQTLFHQVRQRIIRHYYQQPEDKVSEMENHLGNDLQLVQESYYNVYFYFVCDLIYIILTIGTLFTFHWILVVYTLLVTLLAVVVPKLTEKYTNRATKAVSIQNKQFLQLLEKWFKGLDELRRYQNKVVLKKVVGQQSQKLEQSEYQRDKLLHYTSLVSAIFNIAGRVGVPFIAGILFFNHQVNLGAILTAGYFANGIFYSVDSCVNRYTQLKSTKTLRDDLAKLQKCLPEKGYDSLKQIATVQIKSLSVQYPNGERITYPDFELKNGEKVLLTGDSGTGKSTLLKVLLGQIKPSTGEVIYCDKTGKKIKPDLRQLGYLAQDLLIFPGSIQENITMFKPKLNKKTVQVIHKTVFDSDQARLKNGIETQLDPQQELLSGGQKQKVVLMRALLHEKPILYLDEATSAIDQQATTKIFQNLMQSRATILAVAHNLTVEQRALFDREVNLEGK</sequence>
<dbReference type="Gene3D" id="3.40.50.300">
    <property type="entry name" value="P-loop containing nucleotide triphosphate hydrolases"/>
    <property type="match status" value="1"/>
</dbReference>
<feature type="transmembrane region" description="Helical" evidence="8">
    <location>
        <begin position="234"/>
        <end position="256"/>
    </location>
</feature>